<dbReference type="EC" id="2.4.2.10" evidence="6"/>
<evidence type="ECO:0000256" key="8">
    <source>
        <dbReference type="ARBA" id="ARBA00022679"/>
    </source>
</evidence>
<dbReference type="Gene3D" id="3.40.50.2020">
    <property type="match status" value="1"/>
</dbReference>
<dbReference type="GO" id="GO:0006207">
    <property type="term" value="P:'de novo' pyrimidine nucleobase biosynthetic process"/>
    <property type="evidence" value="ECO:0007669"/>
    <property type="project" value="TreeGrafter"/>
</dbReference>
<evidence type="ECO:0000256" key="2">
    <source>
        <dbReference type="ARBA" id="ARBA00004889"/>
    </source>
</evidence>
<reference evidence="13 14" key="1">
    <citation type="submission" date="2009-08" db="EMBL/GenBank/DDBJ databases">
        <title>The Genome Sequence of Spizellomyces punctatus strain DAOM BR117.</title>
        <authorList>
            <consortium name="The Broad Institute Genome Sequencing Platform"/>
            <person name="Russ C."/>
            <person name="Cuomo C."/>
            <person name="Shea T."/>
            <person name="Young S.K."/>
            <person name="Zeng Q."/>
            <person name="Koehrsen M."/>
            <person name="Haas B."/>
            <person name="Borodovsky M."/>
            <person name="Guigo R."/>
            <person name="Alvarado L."/>
            <person name="Berlin A."/>
            <person name="Bochicchio J."/>
            <person name="Borenstein D."/>
            <person name="Chapman S."/>
            <person name="Chen Z."/>
            <person name="Engels R."/>
            <person name="Freedman E."/>
            <person name="Gellesch M."/>
            <person name="Goldberg J."/>
            <person name="Griggs A."/>
            <person name="Gujja S."/>
            <person name="Heiman D."/>
            <person name="Hepburn T."/>
            <person name="Howarth C."/>
            <person name="Jen D."/>
            <person name="Larson L."/>
            <person name="Lewis B."/>
            <person name="Mehta T."/>
            <person name="Park D."/>
            <person name="Pearson M."/>
            <person name="Roberts A."/>
            <person name="Saif S."/>
            <person name="Shenoy N."/>
            <person name="Sisk P."/>
            <person name="Stolte C."/>
            <person name="Sykes S."/>
            <person name="Thomson T."/>
            <person name="Walk T."/>
            <person name="White J."/>
            <person name="Yandava C."/>
            <person name="Burger G."/>
            <person name="Gray M.W."/>
            <person name="Holland P.W.H."/>
            <person name="King N."/>
            <person name="Lang F.B.F."/>
            <person name="Roger A.J."/>
            <person name="Ruiz-Trillo I."/>
            <person name="Lander E."/>
            <person name="Nusbaum C."/>
        </authorList>
    </citation>
    <scope>NUCLEOTIDE SEQUENCE [LARGE SCALE GENOMIC DNA]</scope>
    <source>
        <strain evidence="13 14">DAOM BR117</strain>
    </source>
</reference>
<keyword evidence="8 13" id="KW-0808">Transferase</keyword>
<comment type="similarity">
    <text evidence="4">Belongs to the metaxin family.</text>
</comment>
<dbReference type="UniPathway" id="UPA00070">
    <property type="reaction ID" value="UER00119"/>
</dbReference>
<dbReference type="SUPFAM" id="SSF53271">
    <property type="entry name" value="PRTase-like"/>
    <property type="match status" value="1"/>
</dbReference>
<evidence type="ECO:0000259" key="12">
    <source>
        <dbReference type="Pfam" id="PF17171"/>
    </source>
</evidence>
<dbReference type="InterPro" id="IPR036282">
    <property type="entry name" value="Glutathione-S-Trfase_C_sf"/>
</dbReference>
<dbReference type="InterPro" id="IPR029057">
    <property type="entry name" value="PRTase-like"/>
</dbReference>
<evidence type="ECO:0000313" key="14">
    <source>
        <dbReference type="Proteomes" id="UP000053201"/>
    </source>
</evidence>
<feature type="domain" description="Metaxin glutathione S-transferase" evidence="12">
    <location>
        <begin position="198"/>
        <end position="259"/>
    </location>
</feature>
<dbReference type="PANTHER" id="PTHR46683:SF1">
    <property type="entry name" value="OROTATE PHOSPHORIBOSYLTRANSFERASE 1-RELATED"/>
    <property type="match status" value="1"/>
</dbReference>
<dbReference type="RefSeq" id="XP_016612896.1">
    <property type="nucleotide sequence ID" value="XM_016748884.1"/>
</dbReference>
<feature type="domain" description="Mitochondrial outer membrane transport complex Sam37/metaxin N-terminal" evidence="11">
    <location>
        <begin position="55"/>
        <end position="175"/>
    </location>
</feature>
<dbReference type="HAMAP" id="MF_01208">
    <property type="entry name" value="PyrE"/>
    <property type="match status" value="1"/>
</dbReference>
<dbReference type="eggNOG" id="KOG3027">
    <property type="taxonomic scope" value="Eukaryota"/>
</dbReference>
<dbReference type="CDD" id="cd06223">
    <property type="entry name" value="PRTases_typeI"/>
    <property type="match status" value="1"/>
</dbReference>
<evidence type="ECO:0000256" key="6">
    <source>
        <dbReference type="ARBA" id="ARBA00011971"/>
    </source>
</evidence>
<evidence type="ECO:0000256" key="9">
    <source>
        <dbReference type="ARBA" id="ARBA00022975"/>
    </source>
</evidence>
<dbReference type="Pfam" id="PF17171">
    <property type="entry name" value="GST_C_6"/>
    <property type="match status" value="1"/>
</dbReference>
<evidence type="ECO:0000259" key="11">
    <source>
        <dbReference type="Pfam" id="PF10568"/>
    </source>
</evidence>
<evidence type="ECO:0000256" key="1">
    <source>
        <dbReference type="ARBA" id="ARBA00003769"/>
    </source>
</evidence>
<dbReference type="GO" id="GO:0044205">
    <property type="term" value="P:'de novo' UMP biosynthetic process"/>
    <property type="evidence" value="ECO:0007669"/>
    <property type="project" value="UniProtKB-UniPathway"/>
</dbReference>
<dbReference type="STRING" id="645134.A0A0L0HUS7"/>
<dbReference type="NCBIfam" id="TIGR00336">
    <property type="entry name" value="pyrE"/>
    <property type="match status" value="1"/>
</dbReference>
<dbReference type="OrthoDB" id="5553476at2759"/>
<dbReference type="GO" id="GO:0046132">
    <property type="term" value="P:pyrimidine ribonucleoside biosynthetic process"/>
    <property type="evidence" value="ECO:0007669"/>
    <property type="project" value="TreeGrafter"/>
</dbReference>
<evidence type="ECO:0000256" key="7">
    <source>
        <dbReference type="ARBA" id="ARBA00022676"/>
    </source>
</evidence>
<dbReference type="InParanoid" id="A0A0L0HUS7"/>
<dbReference type="FunCoup" id="A0A0L0HUS7">
    <property type="interactions" value="102"/>
</dbReference>
<dbReference type="SUPFAM" id="SSF47616">
    <property type="entry name" value="GST C-terminal domain-like"/>
    <property type="match status" value="1"/>
</dbReference>
<comment type="similarity">
    <text evidence="3">Belongs to the purine/pyrimidine phosphoribosyltransferase family. PyrE subfamily.</text>
</comment>
<dbReference type="EMBL" id="KQ257450">
    <property type="protein sequence ID" value="KND04857.1"/>
    <property type="molecule type" value="Genomic_DNA"/>
</dbReference>
<proteinExistence type="inferred from homology"/>
<keyword evidence="14" id="KW-1185">Reference proteome</keyword>
<dbReference type="Proteomes" id="UP000053201">
    <property type="component" value="Unassembled WGS sequence"/>
</dbReference>
<dbReference type="AlphaFoldDB" id="A0A0L0HUS7"/>
<dbReference type="InterPro" id="IPR033468">
    <property type="entry name" value="Metaxin_GST"/>
</dbReference>
<comment type="function">
    <text evidence="1">Catalyzes the transfer of a ribosyl phosphate group from 5-phosphoribose 1-diphosphate to orotate, leading to the formation of orotidine monophosphate (OMP).</text>
</comment>
<dbReference type="InterPro" id="IPR000836">
    <property type="entry name" value="PRTase_dom"/>
</dbReference>
<dbReference type="Pfam" id="PF00156">
    <property type="entry name" value="Pribosyltran"/>
    <property type="match status" value="1"/>
</dbReference>
<dbReference type="Pfam" id="PF10568">
    <property type="entry name" value="Tom37"/>
    <property type="match status" value="1"/>
</dbReference>
<evidence type="ECO:0000256" key="3">
    <source>
        <dbReference type="ARBA" id="ARBA00006340"/>
    </source>
</evidence>
<evidence type="ECO:0000313" key="13">
    <source>
        <dbReference type="EMBL" id="KND04857.1"/>
    </source>
</evidence>
<dbReference type="InterPro" id="IPR004467">
    <property type="entry name" value="Or_phspho_trans_dom"/>
</dbReference>
<dbReference type="Gene3D" id="1.20.1050.10">
    <property type="match status" value="1"/>
</dbReference>
<dbReference type="InterPro" id="IPR023031">
    <property type="entry name" value="OPRT"/>
</dbReference>
<dbReference type="InterPro" id="IPR019564">
    <property type="entry name" value="Sam37/metaxin_N"/>
</dbReference>
<name>A0A0L0HUS7_SPIPD</name>
<dbReference type="GeneID" id="27684277"/>
<evidence type="ECO:0000256" key="4">
    <source>
        <dbReference type="ARBA" id="ARBA00009170"/>
    </source>
</evidence>
<comment type="pathway">
    <text evidence="2">Pyrimidine metabolism; UMP biosynthesis via de novo pathway; UMP from orotate: step 1/2.</text>
</comment>
<protein>
    <recommendedName>
        <fullName evidence="6">orotate phosphoribosyltransferase</fullName>
        <ecNumber evidence="6">2.4.2.10</ecNumber>
    </recommendedName>
</protein>
<feature type="domain" description="Phosphoribosyltransferase" evidence="10">
    <location>
        <begin position="330"/>
        <end position="437"/>
    </location>
</feature>
<dbReference type="eggNOG" id="KOG1377">
    <property type="taxonomic scope" value="Eukaryota"/>
</dbReference>
<evidence type="ECO:0000259" key="10">
    <source>
        <dbReference type="Pfam" id="PF00156"/>
    </source>
</evidence>
<accession>A0A0L0HUS7</accession>
<dbReference type="PANTHER" id="PTHR46683">
    <property type="entry name" value="OROTATE PHOSPHORIBOSYLTRANSFERASE 1-RELATED"/>
    <property type="match status" value="1"/>
</dbReference>
<dbReference type="FunFam" id="3.40.50.2020:FF:000008">
    <property type="entry name" value="Orotate phosphoribosyltransferase"/>
    <property type="match status" value="1"/>
</dbReference>
<organism evidence="13 14">
    <name type="scientific">Spizellomyces punctatus (strain DAOM BR117)</name>
    <dbReference type="NCBI Taxonomy" id="645134"/>
    <lineage>
        <taxon>Eukaryota</taxon>
        <taxon>Fungi</taxon>
        <taxon>Fungi incertae sedis</taxon>
        <taxon>Chytridiomycota</taxon>
        <taxon>Chytridiomycota incertae sedis</taxon>
        <taxon>Chytridiomycetes</taxon>
        <taxon>Spizellomycetales</taxon>
        <taxon>Spizellomycetaceae</taxon>
        <taxon>Spizellomyces</taxon>
    </lineage>
</organism>
<dbReference type="GO" id="GO:0004588">
    <property type="term" value="F:orotate phosphoribosyltransferase activity"/>
    <property type="evidence" value="ECO:0007669"/>
    <property type="project" value="UniProtKB-EC"/>
</dbReference>
<sequence length="495" mass="55121">MPVENPLRKFKNLFPLVRLPPVYTPPPVPADPARTPILFIFPRKKQHITSLDVECVKYQAFLAFSNYNHVTQECHEPEMSPSGQLPFLVTSDGRLLTGRQIVEEVKATVGDLESRLTDAEKNDVKAFTFLAEAKLDFALLFTMWYDGHIRDEFTFPMYESLYPWPLNKVISRTIRAQKTDWMLSRRAVLKKDEILDDARKALTALSTQLGNQLYFFGSKASFLDAVVFAYLHIILSLLVTSSGEVALRQAVLKHENLVQAEGRSLESLRLGHPLLVDPVAVMKQYQRDFIAFAIKHKVLTFGSFTLKSGRTSPYFFNAGLFNTGEALAQLGTYYAAALQDSNLPYDVLFGPAYKGIPLVSSLAVALFREHGVDAPYSFNRKEKKDHGEGGSIVGSPLRGKVVVIDDVITAGTAIRESFTIIKGEGANLSGVLIALDRQEKGTGTDLSAIQQVEKEYGVPVVSIVSLAQVVEYLEEVGGQEQAIQDIKVYRQQWGI</sequence>
<gene>
    <name evidence="13" type="ORF">SPPG_00557</name>
</gene>
<comment type="subunit">
    <text evidence="5">Homodimer.</text>
</comment>
<dbReference type="GO" id="GO:0001401">
    <property type="term" value="C:SAM complex"/>
    <property type="evidence" value="ECO:0007669"/>
    <property type="project" value="InterPro"/>
</dbReference>
<keyword evidence="7 13" id="KW-0328">Glycosyltransferase</keyword>
<evidence type="ECO:0000256" key="5">
    <source>
        <dbReference type="ARBA" id="ARBA00011738"/>
    </source>
</evidence>
<keyword evidence="9" id="KW-0665">Pyrimidine biosynthesis</keyword>
<dbReference type="VEuPathDB" id="FungiDB:SPPG_00557"/>